<organism evidence="1 2">
    <name type="scientific">Streptomyces phage phiELB20</name>
    <dbReference type="NCBI Taxonomy" id="1211278"/>
    <lineage>
        <taxon>Viruses</taxon>
        <taxon>Duplodnaviria</taxon>
        <taxon>Heunggongvirae</taxon>
        <taxon>Uroviricota</taxon>
        <taxon>Caudoviricetes</taxon>
        <taxon>Arquatrovirinae</taxon>
        <taxon>Arequatrovirus</taxon>
        <taxon>Arequatrovirus ELB20</taxon>
    </lineage>
</organism>
<evidence type="ECO:0000313" key="2">
    <source>
        <dbReference type="Proteomes" id="UP000002921"/>
    </source>
</evidence>
<gene>
    <name evidence="1" type="ORF">ELB20_75</name>
</gene>
<sequence length="43" mass="4928">MDGYSITPEYSIEQLAELLAELEHHERRAVLELADKVAASHYE</sequence>
<accession>I7A9M0</accession>
<keyword evidence="2" id="KW-1185">Reference proteome</keyword>
<name>I7A9M0_9CAUD</name>
<dbReference type="EMBL" id="JX262376">
    <property type="protein sequence ID" value="AFO10941.1"/>
    <property type="molecule type" value="Genomic_DNA"/>
</dbReference>
<evidence type="ECO:0000313" key="1">
    <source>
        <dbReference type="EMBL" id="AFO10941.1"/>
    </source>
</evidence>
<protein>
    <submittedName>
        <fullName evidence="1">Uncharacterized protein</fullName>
    </submittedName>
</protein>
<dbReference type="Proteomes" id="UP000002921">
    <property type="component" value="Genome"/>
</dbReference>
<proteinExistence type="predicted"/>
<reference evidence="1 2" key="1">
    <citation type="journal article" date="2013" name="J. Bacteriol.">
        <title>Evolutionary Relationships among Actinophages and a Putative Adaptation for Growth in Streptomyces spp.</title>
        <authorList>
            <person name="Smith M.C."/>
            <person name="Hendrix R.W."/>
            <person name="Dedrick R."/>
            <person name="Mitchell K."/>
            <person name="Ko C.C."/>
            <person name="Russell D."/>
            <person name="Bell E."/>
            <person name="Gregory M."/>
            <person name="Bibb M.J."/>
            <person name="Pethick F."/>
            <person name="Jacobs-Sera D."/>
            <person name="Herron P."/>
            <person name="Buttner M.J."/>
            <person name="Hatfull G.F."/>
        </authorList>
    </citation>
    <scope>NUCLEOTIDE SEQUENCE [LARGE SCALE GENOMIC DNA]</scope>
</reference>